<comment type="caution">
    <text evidence="4">Lacks conserved residue(s) required for the propagation of feature annotation.</text>
</comment>
<feature type="binding site" evidence="4">
    <location>
        <position position="215"/>
    </location>
    <ligand>
        <name>Zn(2+)</name>
        <dbReference type="ChEBI" id="CHEBI:29105"/>
    </ligand>
</feature>
<dbReference type="GO" id="GO:0090614">
    <property type="term" value="F:5'-methylthioadenosine deaminase activity"/>
    <property type="evidence" value="ECO:0007669"/>
    <property type="project" value="UniProtKB-UniRule"/>
</dbReference>
<dbReference type="Gene3D" id="2.30.40.10">
    <property type="entry name" value="Urease, subunit C, domain 1"/>
    <property type="match status" value="1"/>
</dbReference>
<accession>A0A0C2HZT6</accession>
<feature type="domain" description="Amidohydrolase-related" evidence="5">
    <location>
        <begin position="57"/>
        <end position="407"/>
    </location>
</feature>
<dbReference type="InterPro" id="IPR050287">
    <property type="entry name" value="MTA/SAH_deaminase"/>
</dbReference>
<dbReference type="InterPro" id="IPR032466">
    <property type="entry name" value="Metal_Hydrolase"/>
</dbReference>
<dbReference type="CDD" id="cd01298">
    <property type="entry name" value="ATZ_TRZ_like"/>
    <property type="match status" value="1"/>
</dbReference>
<keyword evidence="3 4" id="KW-0862">Zinc</keyword>
<comment type="catalytic activity">
    <reaction evidence="4">
        <text>S-methyl-5'-thioadenosine + H2O + H(+) = S-methyl-5'-thioinosine + NH4(+)</text>
        <dbReference type="Rhea" id="RHEA:25025"/>
        <dbReference type="ChEBI" id="CHEBI:15377"/>
        <dbReference type="ChEBI" id="CHEBI:15378"/>
        <dbReference type="ChEBI" id="CHEBI:17509"/>
        <dbReference type="ChEBI" id="CHEBI:28938"/>
        <dbReference type="ChEBI" id="CHEBI:48595"/>
        <dbReference type="EC" id="3.5.4.31"/>
    </reaction>
</comment>
<comment type="cofactor">
    <cofactor evidence="4">
        <name>Zn(2+)</name>
        <dbReference type="ChEBI" id="CHEBI:29105"/>
    </cofactor>
    <text evidence="4">Binds 1 zinc ion per subunit.</text>
</comment>
<organism evidence="6 7">
    <name type="scientific">Geoalkalibacter ferrihydriticus DSM 17813</name>
    <dbReference type="NCBI Taxonomy" id="1121915"/>
    <lineage>
        <taxon>Bacteria</taxon>
        <taxon>Pseudomonadati</taxon>
        <taxon>Thermodesulfobacteriota</taxon>
        <taxon>Desulfuromonadia</taxon>
        <taxon>Desulfuromonadales</taxon>
        <taxon>Geoalkalibacteraceae</taxon>
        <taxon>Geoalkalibacter</taxon>
    </lineage>
</organism>
<reference evidence="6 7" key="1">
    <citation type="submission" date="2014-12" db="EMBL/GenBank/DDBJ databases">
        <title>Genomes of Geoalkalibacter ferrihydriticus and Geoalkalibacter subterraneus, two haloalkaliphilic metal-reducing members of the Geobacteraceae.</title>
        <authorList>
            <person name="Badalamenti J.P."/>
            <person name="Torres C.I."/>
            <person name="Krajmalnik-Brown R."/>
            <person name="Bond D.R."/>
        </authorList>
    </citation>
    <scope>NUCLEOTIDE SEQUENCE [LARGE SCALE GENOMIC DNA]</scope>
    <source>
        <strain evidence="6 7">DSM 17813</strain>
    </source>
</reference>
<gene>
    <name evidence="4" type="primary">mtaD</name>
    <name evidence="6" type="ORF">GFER_03285</name>
</gene>
<dbReference type="Proteomes" id="UP000035068">
    <property type="component" value="Unassembled WGS sequence"/>
</dbReference>
<evidence type="ECO:0000256" key="1">
    <source>
        <dbReference type="ARBA" id="ARBA00022723"/>
    </source>
</evidence>
<dbReference type="SUPFAM" id="SSF51338">
    <property type="entry name" value="Composite domain of metallo-dependent hydrolases"/>
    <property type="match status" value="1"/>
</dbReference>
<dbReference type="InterPro" id="IPR006680">
    <property type="entry name" value="Amidohydro-rel"/>
</dbReference>
<evidence type="ECO:0000256" key="4">
    <source>
        <dbReference type="HAMAP-Rule" id="MF_01281"/>
    </source>
</evidence>
<dbReference type="Gene3D" id="3.20.20.140">
    <property type="entry name" value="Metal-dependent hydrolases"/>
    <property type="match status" value="1"/>
</dbReference>
<keyword evidence="7" id="KW-1185">Reference proteome</keyword>
<dbReference type="SUPFAM" id="SSF51556">
    <property type="entry name" value="Metallo-dependent hydrolases"/>
    <property type="match status" value="1"/>
</dbReference>
<feature type="binding site" evidence="4">
    <location>
        <position position="68"/>
    </location>
    <ligand>
        <name>Zn(2+)</name>
        <dbReference type="ChEBI" id="CHEBI:29105"/>
    </ligand>
</feature>
<dbReference type="EC" id="3.5.4.28" evidence="4"/>
<dbReference type="EC" id="3.5.4.31" evidence="4"/>
<evidence type="ECO:0000256" key="3">
    <source>
        <dbReference type="ARBA" id="ARBA00022833"/>
    </source>
</evidence>
<dbReference type="InterPro" id="IPR023512">
    <property type="entry name" value="Deaminase_MtaD/DadD"/>
</dbReference>
<evidence type="ECO:0000259" key="5">
    <source>
        <dbReference type="Pfam" id="PF01979"/>
    </source>
</evidence>
<feature type="binding site" evidence="4">
    <location>
        <position position="95"/>
    </location>
    <ligand>
        <name>substrate</name>
    </ligand>
</feature>
<feature type="binding site" evidence="4">
    <location>
        <position position="66"/>
    </location>
    <ligand>
        <name>Zn(2+)</name>
        <dbReference type="ChEBI" id="CHEBI:29105"/>
    </ligand>
</feature>
<evidence type="ECO:0000313" key="7">
    <source>
        <dbReference type="Proteomes" id="UP000035068"/>
    </source>
</evidence>
<evidence type="ECO:0000256" key="2">
    <source>
        <dbReference type="ARBA" id="ARBA00022801"/>
    </source>
</evidence>
<dbReference type="PANTHER" id="PTHR43794:SF11">
    <property type="entry name" value="AMIDOHYDROLASE-RELATED DOMAIN-CONTAINING PROTEIN"/>
    <property type="match status" value="1"/>
</dbReference>
<feature type="binding site" evidence="4">
    <location>
        <position position="303"/>
    </location>
    <ligand>
        <name>Zn(2+)</name>
        <dbReference type="ChEBI" id="CHEBI:29105"/>
    </ligand>
</feature>
<comment type="caution">
    <text evidence="6">The sequence shown here is derived from an EMBL/GenBank/DDBJ whole genome shotgun (WGS) entry which is preliminary data.</text>
</comment>
<name>A0A0C2HZT6_9BACT</name>
<feature type="binding site" evidence="4">
    <location>
        <position position="303"/>
    </location>
    <ligand>
        <name>substrate</name>
    </ligand>
</feature>
<feature type="binding site" evidence="4">
    <location>
        <position position="218"/>
    </location>
    <ligand>
        <name>substrate</name>
    </ligand>
</feature>
<keyword evidence="1 4" id="KW-0479">Metal-binding</keyword>
<dbReference type="PANTHER" id="PTHR43794">
    <property type="entry name" value="AMINOHYDROLASE SSNA-RELATED"/>
    <property type="match status" value="1"/>
</dbReference>
<comment type="catalytic activity">
    <reaction evidence="4">
        <text>S-adenosyl-L-homocysteine + H2O + H(+) = S-inosyl-L-homocysteine + NH4(+)</text>
        <dbReference type="Rhea" id="RHEA:20716"/>
        <dbReference type="ChEBI" id="CHEBI:15377"/>
        <dbReference type="ChEBI" id="CHEBI:15378"/>
        <dbReference type="ChEBI" id="CHEBI:28938"/>
        <dbReference type="ChEBI" id="CHEBI:57856"/>
        <dbReference type="ChEBI" id="CHEBI:57985"/>
        <dbReference type="EC" id="3.5.4.28"/>
    </reaction>
</comment>
<dbReference type="HAMAP" id="MF_01281">
    <property type="entry name" value="MTA_SAH_deamin"/>
    <property type="match status" value="1"/>
</dbReference>
<dbReference type="EMBL" id="JWJD01000001">
    <property type="protein sequence ID" value="KIH78222.1"/>
    <property type="molecule type" value="Genomic_DNA"/>
</dbReference>
<proteinExistence type="inferred from homology"/>
<protein>
    <recommendedName>
        <fullName evidence="4">5-methylthioadenosine/S-adenosylhomocysteine deaminase</fullName>
        <shortName evidence="4">MTA/SAH deaminase</shortName>
        <ecNumber evidence="4">3.5.4.28</ecNumber>
        <ecNumber evidence="4">3.5.4.31</ecNumber>
    </recommendedName>
</protein>
<dbReference type="Pfam" id="PF01979">
    <property type="entry name" value="Amidohydro_1"/>
    <property type="match status" value="1"/>
</dbReference>
<dbReference type="InterPro" id="IPR011059">
    <property type="entry name" value="Metal-dep_hydrolase_composite"/>
</dbReference>
<dbReference type="FunFam" id="3.20.20.140:FF:000014">
    <property type="entry name" value="5-methylthioadenosine/S-adenosylhomocysteine deaminase"/>
    <property type="match status" value="1"/>
</dbReference>
<dbReference type="AlphaFoldDB" id="A0A0C2HZT6"/>
<keyword evidence="2 4" id="KW-0378">Hydrolase</keyword>
<dbReference type="GO" id="GO:0046872">
    <property type="term" value="F:metal ion binding"/>
    <property type="evidence" value="ECO:0007669"/>
    <property type="project" value="UniProtKB-KW"/>
</dbReference>
<comment type="function">
    <text evidence="4">Catalyzes the deamination of 5-methylthioadenosine and S-adenosyl-L-homocysteine into 5-methylthioinosine and S-inosyl-L-homocysteine, respectively. Is also able to deaminate adenosine.</text>
</comment>
<comment type="similarity">
    <text evidence="4">Belongs to the metallo-dependent hydrolases superfamily. MTA/SAH deaminase family.</text>
</comment>
<dbReference type="GO" id="GO:0050270">
    <property type="term" value="F:S-adenosylhomocysteine deaminase activity"/>
    <property type="evidence" value="ECO:0007669"/>
    <property type="project" value="UniProtKB-UniRule"/>
</dbReference>
<evidence type="ECO:0000313" key="6">
    <source>
        <dbReference type="EMBL" id="KIH78222.1"/>
    </source>
</evidence>
<sequence length="437" mass="46707">MDLKIDHALIVTMDAGMTIVEDGSVVIDHGEIVAVGPSTILKKRYNAIRSINAAGKLVMPGLVNTHTHAAMTLFRGLADDLPLDAWLTKHIWPAEAKFITAESVRSGANLALAEMVRSGTTTFSDMYFYADELAMAANKAGVRAVVGEAIIDFPTADSQSPAESFATIKELAAKWKNDPLITISVAPHSPYTCSSETLKSAKKLADDLGLPLTIHVSETQKEVSDITKQYGMPPFEYLDSLGFFGGTVIAAHAVYPTSSEIMLMAKKKIGVAHCAVSNMKLASGVAPIQEMFNAGVAVGLGTDGAASNNNLSMFKEMNTATLLQKVSRLEPTAMSARETVKAATIGGAQVLGLDNLIGSLETGKRADLIIIDLNSPHLIPLYNVYSQLVYATNGADVETVIIDGNVVMQDRKLLTLDEEVVMQEARKLALKIAEGEE</sequence>
<feature type="binding site" evidence="4">
    <location>
        <position position="188"/>
    </location>
    <ligand>
        <name>substrate</name>
    </ligand>
</feature>